<feature type="compositionally biased region" description="Low complexity" evidence="6">
    <location>
        <begin position="1288"/>
        <end position="1316"/>
    </location>
</feature>
<dbReference type="PANTHER" id="PTHR23234">
    <property type="entry name" value="ZNF44 PROTEIN"/>
    <property type="match status" value="1"/>
</dbReference>
<feature type="compositionally biased region" description="Acidic residues" evidence="6">
    <location>
        <begin position="601"/>
        <end position="612"/>
    </location>
</feature>
<dbReference type="InterPro" id="IPR013083">
    <property type="entry name" value="Znf_RING/FYVE/PHD"/>
</dbReference>
<evidence type="ECO:0000256" key="3">
    <source>
        <dbReference type="ARBA" id="ARBA00022771"/>
    </source>
</evidence>
<feature type="region of interest" description="Disordered" evidence="6">
    <location>
        <begin position="1185"/>
        <end position="1339"/>
    </location>
</feature>
<dbReference type="Proteomes" id="UP000695000">
    <property type="component" value="Unplaced"/>
</dbReference>
<dbReference type="SUPFAM" id="SSF57667">
    <property type="entry name" value="beta-beta-alpha zinc fingers"/>
    <property type="match status" value="1"/>
</dbReference>
<keyword evidence="4" id="KW-0862">Zinc</keyword>
<evidence type="ECO:0000313" key="11">
    <source>
        <dbReference type="RefSeq" id="XP_017769588.1"/>
    </source>
</evidence>
<dbReference type="PROSITE" id="PS01359">
    <property type="entry name" value="ZF_PHD_1"/>
    <property type="match status" value="1"/>
</dbReference>
<sequence>MEDGSGGVSSSSSAAAAAETAVNQNQTEPNNGKTVMANFPIGDQTSCSSPLKVNGDSASATTVVTPPDDAKDTNSSDCDALVIDEPRSPTLTKIKEEQKEEEEEVVADEIQDHHQQQFTHTNPYFSESIFELSSQYNKPNPQVEDEEDDDEELTKVSTTTTTISTTTNGKKVPRKKHKLREYAQYLGLQPTVQFKCSKCGSAGFPSLQVLNEHLVNCTSRIPLPPPVPASNNATNFRVTRKVFLCSACGTYYENWNLFLHMREVHKRFICLYCLGMFPHAEKLSLHLVSKHNCAPGRFETVKDFFGAYKEPCFLMCCDCQTVFNEQEDFSNHICIDSNNEPPGDELKQQRLLPVVEENNSSTTAVAAAATTTASTNCAINVNETETTMVIDQQAESSDQTAMEVDETKEEVEKAPEVMNGDVDNICAEERPKVKDEKCDENVEDEEGEDDNATVEDNDNIERTGPENDDVEENEEEDDGDNQEDMDVDDAASGRSSPADEDEEEAAISPPASPGEPEPEVSVTDERKVPKVTLKLPKITNYSSIADDEEEEEEEYDDEDDQSDDSEKLTMEVDKSEEQSDVEIGGDPSVNATPRDQMQQPPDDDELEDDTGDPQDQSRINGADDEQDEKSVVEEEMQSDPNSIPTAGSDIAIIELELEQPLDKFDIRFLLQKCLKATVATCLYCNHARRIAVNGKQLGLHAISDHRFSAIVKSITAEELIPESFNNRIKECFGELENIYFSLESTFGNECVTYSHMFECFQCRYSTSVHKELYLHNRKLHAKAILLCTMCKTSFYSYSELICHLCPGLYVLESEVQFRCCLCVSDDLPSAFRLMVHLRKRHHVCDVCLEMCHNQSRLSNHIWKHKLHHLCYRCGISYRNKPDITKHLYWKHGTESVLCKKCQQKKWPHVYHFCIPPTSFTCEECNLSFSKAVRLMVHKRQHENNFPHVCAEEDCTEKFISKKLLEKHSHKHREPVKEEDDVEDDEEPDVGGAEKRPGDIGVKNESQVELRQDEPKVESENQKSEEPNTSEVPKPTKVDVYDLPELNLSESDSSESEEEDNKSKPTTEINTTNTKSSFGDDDLDALILTPQSGEVLKTDEDGKLNGPVPILENVWDDFKNYQANIAKLDILTDVGKEEDDDLPKILTDIPEVLTVEVALRDHDYCAPTMDTLKEEEDMFAKPTTSVVAADTSADHDYCTAQVMPNPEPPKPEPEQKGGAIATKPPPSSDSSSDSDSSSCTCGSNCSCSSSSDSSSSSSDSSESDSSSEEGRRRQQVRRERRRQKKTKQQKSSTVVQEQKPAAAPTTVPEVAPKPKVVVPKKDIPIMESDLETTESDTDEDFYDKEPQKLANKMLAEKRERMLQLAGIGPFINGSMIDSRPSTPSLPPEEVKVKKSKSKSKKKKKKKSSRHEQEKNTMLTLTIPKHSPSYASSVYNNSSPNIVSINNVNNSMSGGHALTAGVLSETDSNTRASKRRRVPNKFYGYSSDEETEKAAGNQGFGNFKFRKVDLPSPVVPPITIKAPPPQTVEPISIRMTPKSGEMRVQPLRLPFPKIARTGMPRMRKPQPLAVVPDAPPLPPVHTAVVAPNATENSDSNSSSSEDETVPTNVVKEQPALYCYCRCPYDEVSEMIGCDADDCAIEWFHFECVGIMVPPKGQWYCPDCRKKKQQRRDMQHSQMSS</sequence>
<evidence type="ECO:0000256" key="6">
    <source>
        <dbReference type="SAM" id="MobiDB-lite"/>
    </source>
</evidence>
<dbReference type="GeneID" id="108557547"/>
<evidence type="ECO:0000256" key="2">
    <source>
        <dbReference type="ARBA" id="ARBA00022737"/>
    </source>
</evidence>
<evidence type="ECO:0000259" key="8">
    <source>
        <dbReference type="PROSITE" id="PS50157"/>
    </source>
</evidence>
<dbReference type="InterPro" id="IPR019787">
    <property type="entry name" value="Znf_PHD-finger"/>
</dbReference>
<feature type="compositionally biased region" description="Acidic residues" evidence="6">
    <location>
        <begin position="441"/>
        <end position="458"/>
    </location>
</feature>
<feature type="compositionally biased region" description="Polar residues" evidence="6">
    <location>
        <begin position="21"/>
        <end position="33"/>
    </location>
</feature>
<feature type="compositionally biased region" description="Acidic residues" evidence="6">
    <location>
        <begin position="622"/>
        <end position="637"/>
    </location>
</feature>
<dbReference type="InterPro" id="IPR036236">
    <property type="entry name" value="Znf_C2H2_sf"/>
</dbReference>
<feature type="compositionally biased region" description="Low complexity" evidence="6">
    <location>
        <begin position="1227"/>
        <end position="1259"/>
    </location>
</feature>
<feature type="compositionally biased region" description="Acidic residues" evidence="6">
    <location>
        <begin position="466"/>
        <end position="489"/>
    </location>
</feature>
<feature type="domain" description="PHD-type" evidence="7">
    <location>
        <begin position="1613"/>
        <end position="1664"/>
    </location>
</feature>
<gene>
    <name evidence="10 11" type="primary">LOC108557547</name>
</gene>
<dbReference type="PROSITE" id="PS00028">
    <property type="entry name" value="ZINC_FINGER_C2H2_1"/>
    <property type="match status" value="4"/>
</dbReference>
<reference evidence="10 11" key="1">
    <citation type="submission" date="2025-05" db="UniProtKB">
        <authorList>
            <consortium name="RefSeq"/>
        </authorList>
    </citation>
    <scope>IDENTIFICATION</scope>
    <source>
        <tissue evidence="10 11">Whole Larva</tissue>
    </source>
</reference>
<evidence type="ECO:0000256" key="4">
    <source>
        <dbReference type="ARBA" id="ARBA00022833"/>
    </source>
</evidence>
<evidence type="ECO:0000313" key="10">
    <source>
        <dbReference type="RefSeq" id="XP_017769587.1"/>
    </source>
</evidence>
<evidence type="ECO:0000256" key="5">
    <source>
        <dbReference type="PROSITE-ProRule" id="PRU00042"/>
    </source>
</evidence>
<dbReference type="InterPro" id="IPR001965">
    <property type="entry name" value="Znf_PHD"/>
</dbReference>
<feature type="compositionally biased region" description="Basic residues" evidence="6">
    <location>
        <begin position="1272"/>
        <end position="1287"/>
    </location>
</feature>
<dbReference type="InterPro" id="IPR013087">
    <property type="entry name" value="Znf_C2H2_type"/>
</dbReference>
<organism evidence="9 10">
    <name type="scientific">Nicrophorus vespilloides</name>
    <name type="common">Boreal carrion beetle</name>
    <dbReference type="NCBI Taxonomy" id="110193"/>
    <lineage>
        <taxon>Eukaryota</taxon>
        <taxon>Metazoa</taxon>
        <taxon>Ecdysozoa</taxon>
        <taxon>Arthropoda</taxon>
        <taxon>Hexapoda</taxon>
        <taxon>Insecta</taxon>
        <taxon>Pterygota</taxon>
        <taxon>Neoptera</taxon>
        <taxon>Endopterygota</taxon>
        <taxon>Coleoptera</taxon>
        <taxon>Polyphaga</taxon>
        <taxon>Staphyliniformia</taxon>
        <taxon>Silphidae</taxon>
        <taxon>Nicrophorinae</taxon>
        <taxon>Nicrophorus</taxon>
    </lineage>
</organism>
<feature type="compositionally biased region" description="Polar residues" evidence="6">
    <location>
        <begin position="1065"/>
        <end position="1076"/>
    </location>
</feature>
<name>A0ABM1M4T7_NICVS</name>
<feature type="region of interest" description="Disordered" evidence="6">
    <location>
        <begin position="1369"/>
        <end position="1425"/>
    </location>
</feature>
<dbReference type="Gene3D" id="3.30.160.60">
    <property type="entry name" value="Classic Zinc Finger"/>
    <property type="match status" value="1"/>
</dbReference>
<dbReference type="RefSeq" id="XP_017769588.1">
    <property type="nucleotide sequence ID" value="XM_017914099.1"/>
</dbReference>
<dbReference type="Gene3D" id="3.30.40.10">
    <property type="entry name" value="Zinc/RING finger domain, C3HC4 (zinc finger)"/>
    <property type="match status" value="1"/>
</dbReference>
<dbReference type="CDD" id="cd15505">
    <property type="entry name" value="PHD_ING"/>
    <property type="match status" value="1"/>
</dbReference>
<keyword evidence="3 5" id="KW-0863">Zinc-finger</keyword>
<feature type="compositionally biased region" description="Acidic residues" evidence="6">
    <location>
        <begin position="1327"/>
        <end position="1339"/>
    </location>
</feature>
<dbReference type="InterPro" id="IPR011011">
    <property type="entry name" value="Znf_FYVE_PHD"/>
</dbReference>
<dbReference type="PROSITE" id="PS50016">
    <property type="entry name" value="ZF_PHD_2"/>
    <property type="match status" value="1"/>
</dbReference>
<evidence type="ECO:0000256" key="1">
    <source>
        <dbReference type="ARBA" id="ARBA00022723"/>
    </source>
</evidence>
<feature type="compositionally biased region" description="Acidic residues" evidence="6">
    <location>
        <begin position="976"/>
        <end position="988"/>
    </location>
</feature>
<feature type="compositionally biased region" description="Basic residues" evidence="6">
    <location>
        <begin position="1392"/>
        <end position="1407"/>
    </location>
</feature>
<protein>
    <submittedName>
        <fullName evidence="10 11">Uncharacterized protein LOC108557547</fullName>
    </submittedName>
</protein>
<feature type="compositionally biased region" description="Acidic residues" evidence="6">
    <location>
        <begin position="545"/>
        <end position="563"/>
    </location>
</feature>
<dbReference type="SMART" id="SM00355">
    <property type="entry name" value="ZnF_C2H2"/>
    <property type="match status" value="9"/>
</dbReference>
<feature type="domain" description="C2H2-type" evidence="8">
    <location>
        <begin position="919"/>
        <end position="946"/>
    </location>
</feature>
<feature type="compositionally biased region" description="Low complexity" evidence="6">
    <location>
        <begin position="9"/>
        <end position="18"/>
    </location>
</feature>
<dbReference type="RefSeq" id="XP_017769587.1">
    <property type="nucleotide sequence ID" value="XM_017914098.1"/>
</dbReference>
<dbReference type="SMART" id="SM00249">
    <property type="entry name" value="PHD"/>
    <property type="match status" value="1"/>
</dbReference>
<dbReference type="InterPro" id="IPR019786">
    <property type="entry name" value="Zinc_finger_PHD-type_CS"/>
</dbReference>
<proteinExistence type="predicted"/>
<evidence type="ECO:0000259" key="7">
    <source>
        <dbReference type="PROSITE" id="PS50016"/>
    </source>
</evidence>
<dbReference type="PANTHER" id="PTHR23234:SF10">
    <property type="entry name" value="RIKEN CDNA 6720489N17 GENE-RELATED"/>
    <property type="match status" value="1"/>
</dbReference>
<feature type="compositionally biased region" description="Basic and acidic residues" evidence="6">
    <location>
        <begin position="564"/>
        <end position="577"/>
    </location>
</feature>
<dbReference type="SUPFAM" id="SSF57903">
    <property type="entry name" value="FYVE/PHD zinc finger"/>
    <property type="match status" value="1"/>
</dbReference>
<keyword evidence="2" id="KW-0677">Repeat</keyword>
<evidence type="ECO:0000313" key="9">
    <source>
        <dbReference type="Proteomes" id="UP000695000"/>
    </source>
</evidence>
<keyword evidence="9" id="KW-1185">Reference proteome</keyword>
<feature type="region of interest" description="Disordered" evidence="6">
    <location>
        <begin position="394"/>
        <end position="646"/>
    </location>
</feature>
<feature type="region of interest" description="Disordered" evidence="6">
    <location>
        <begin position="965"/>
        <end position="1085"/>
    </location>
</feature>
<dbReference type="InterPro" id="IPR050758">
    <property type="entry name" value="Znf_C2H2-type"/>
</dbReference>
<accession>A0ABM1M4T7</accession>
<feature type="region of interest" description="Disordered" evidence="6">
    <location>
        <begin position="1"/>
        <end position="91"/>
    </location>
</feature>
<dbReference type="PROSITE" id="PS50157">
    <property type="entry name" value="ZINC_FINGER_C2H2_2"/>
    <property type="match status" value="1"/>
</dbReference>
<feature type="compositionally biased region" description="Polar residues" evidence="6">
    <location>
        <begin position="43"/>
        <end position="64"/>
    </location>
</feature>
<keyword evidence="1" id="KW-0479">Metal-binding</keyword>
<feature type="compositionally biased region" description="Basic and acidic residues" evidence="6">
    <location>
        <begin position="427"/>
        <end position="440"/>
    </location>
</feature>
<feature type="compositionally biased region" description="Basic and acidic residues" evidence="6">
    <location>
        <begin position="1005"/>
        <end position="1025"/>
    </location>
</feature>